<keyword evidence="2" id="KW-1185">Reference proteome</keyword>
<organism evidence="1 2">
    <name type="scientific">Venustampulla echinocandica</name>
    <dbReference type="NCBI Taxonomy" id="2656787"/>
    <lineage>
        <taxon>Eukaryota</taxon>
        <taxon>Fungi</taxon>
        <taxon>Dikarya</taxon>
        <taxon>Ascomycota</taxon>
        <taxon>Pezizomycotina</taxon>
        <taxon>Leotiomycetes</taxon>
        <taxon>Helotiales</taxon>
        <taxon>Pleuroascaceae</taxon>
        <taxon>Venustampulla</taxon>
    </lineage>
</organism>
<protein>
    <submittedName>
        <fullName evidence="1">Uncharacterized protein</fullName>
    </submittedName>
</protein>
<reference evidence="1 2" key="1">
    <citation type="journal article" date="2018" name="IMA Fungus">
        <title>IMA Genome-F 9: Draft genome sequence of Annulohypoxylon stygium, Aspergillus mulundensis, Berkeleyomyces basicola (syn. Thielaviopsis basicola), Ceratocystis smalleyi, two Cercospora beticola strains, Coleophoma cylindrospora, Fusarium fracticaudum, Phialophora cf. hyalina, and Morchella septimelata.</title>
        <authorList>
            <person name="Wingfield B.D."/>
            <person name="Bills G.F."/>
            <person name="Dong Y."/>
            <person name="Huang W."/>
            <person name="Nel W.J."/>
            <person name="Swalarsk-Parry B.S."/>
            <person name="Vaghefi N."/>
            <person name="Wilken P.M."/>
            <person name="An Z."/>
            <person name="de Beer Z.W."/>
            <person name="De Vos L."/>
            <person name="Chen L."/>
            <person name="Duong T.A."/>
            <person name="Gao Y."/>
            <person name="Hammerbacher A."/>
            <person name="Kikkert J.R."/>
            <person name="Li Y."/>
            <person name="Li H."/>
            <person name="Li K."/>
            <person name="Li Q."/>
            <person name="Liu X."/>
            <person name="Ma X."/>
            <person name="Naidoo K."/>
            <person name="Pethybridge S.J."/>
            <person name="Sun J."/>
            <person name="Steenkamp E.T."/>
            <person name="van der Nest M.A."/>
            <person name="van Wyk S."/>
            <person name="Wingfield M.J."/>
            <person name="Xiong C."/>
            <person name="Yue Q."/>
            <person name="Zhang X."/>
        </authorList>
    </citation>
    <scope>NUCLEOTIDE SEQUENCE [LARGE SCALE GENOMIC DNA]</scope>
    <source>
        <strain evidence="1 2">BP 5553</strain>
    </source>
</reference>
<evidence type="ECO:0000313" key="2">
    <source>
        <dbReference type="Proteomes" id="UP000254866"/>
    </source>
</evidence>
<dbReference type="Proteomes" id="UP000254866">
    <property type="component" value="Unassembled WGS sequence"/>
</dbReference>
<dbReference type="EMBL" id="NPIC01000009">
    <property type="protein sequence ID" value="RDL33159.1"/>
    <property type="molecule type" value="Genomic_DNA"/>
</dbReference>
<proteinExistence type="predicted"/>
<gene>
    <name evidence="1" type="ORF">BP5553_08598</name>
</gene>
<accession>A0A370TEQ5</accession>
<dbReference type="GeneID" id="43601447"/>
<name>A0A370TEQ5_9HELO</name>
<comment type="caution">
    <text evidence="1">The sequence shown here is derived from an EMBL/GenBank/DDBJ whole genome shotgun (WGS) entry which is preliminary data.</text>
</comment>
<evidence type="ECO:0000313" key="1">
    <source>
        <dbReference type="EMBL" id="RDL33159.1"/>
    </source>
</evidence>
<sequence length="136" mass="14552">MAGLTRATPIRASCNPPEDRMANIVPGSVEHSDAIAENPTKGTGQGVSILVGNRKRSSKKDDPIGMQSQTVAIEAVVIAAFRSRFICVLSPPSTANPIRPRYPSDWTDSCMPCINHAVPLMGRPHMTSMKGPPMIS</sequence>
<dbReference type="RefSeq" id="XP_031866652.1">
    <property type="nucleotide sequence ID" value="XM_032017221.1"/>
</dbReference>
<dbReference type="AlphaFoldDB" id="A0A370TEQ5"/>